<feature type="non-terminal residue" evidence="6">
    <location>
        <position position="1"/>
    </location>
</feature>
<dbReference type="InterPro" id="IPR057774">
    <property type="entry name" value="D8C_UMOD/GP2/OIT3-like"/>
</dbReference>
<reference evidence="6 7" key="1">
    <citation type="journal article" date="2023" name="Sci. Data">
        <title>Genome assembly of the Korean intertidal mud-creeper Batillaria attramentaria.</title>
        <authorList>
            <person name="Patra A.K."/>
            <person name="Ho P.T."/>
            <person name="Jun S."/>
            <person name="Lee S.J."/>
            <person name="Kim Y."/>
            <person name="Won Y.J."/>
        </authorList>
    </citation>
    <scope>NUCLEOTIDE SEQUENCE [LARGE SCALE GENOMIC DNA]</scope>
    <source>
        <strain evidence="6">Wonlab-2016</strain>
    </source>
</reference>
<dbReference type="EMBL" id="JACVVK020000194">
    <property type="protein sequence ID" value="KAK7485464.1"/>
    <property type="molecule type" value="Genomic_DNA"/>
</dbReference>
<gene>
    <name evidence="6" type="ORF">BaRGS_00023274</name>
</gene>
<feature type="domain" description="VWFD" evidence="5">
    <location>
        <begin position="245"/>
        <end position="420"/>
    </location>
</feature>
<feature type="domain" description="Ig-like" evidence="4">
    <location>
        <begin position="803"/>
        <end position="884"/>
    </location>
</feature>
<proteinExistence type="predicted"/>
<feature type="non-terminal residue" evidence="6">
    <location>
        <position position="896"/>
    </location>
</feature>
<dbReference type="PROSITE" id="PS00022">
    <property type="entry name" value="EGF_1"/>
    <property type="match status" value="1"/>
</dbReference>
<feature type="compositionally biased region" description="Low complexity" evidence="3">
    <location>
        <begin position="524"/>
        <end position="535"/>
    </location>
</feature>
<evidence type="ECO:0000259" key="4">
    <source>
        <dbReference type="PROSITE" id="PS50835"/>
    </source>
</evidence>
<feature type="domain" description="Ig-like" evidence="4">
    <location>
        <begin position="97"/>
        <end position="141"/>
    </location>
</feature>
<evidence type="ECO:0000313" key="6">
    <source>
        <dbReference type="EMBL" id="KAK7485464.1"/>
    </source>
</evidence>
<dbReference type="PROSITE" id="PS01186">
    <property type="entry name" value="EGF_2"/>
    <property type="match status" value="1"/>
</dbReference>
<dbReference type="Pfam" id="PF00094">
    <property type="entry name" value="VWD"/>
    <property type="match status" value="1"/>
</dbReference>
<dbReference type="InterPro" id="IPR001846">
    <property type="entry name" value="VWF_type-D"/>
</dbReference>
<keyword evidence="7" id="KW-1185">Reference proteome</keyword>
<dbReference type="Pfam" id="PF26129">
    <property type="entry name" value="Vwde"/>
    <property type="match status" value="1"/>
</dbReference>
<dbReference type="PROSITE" id="PS50835">
    <property type="entry name" value="IG_LIKE"/>
    <property type="match status" value="2"/>
</dbReference>
<comment type="caution">
    <text evidence="6">The sequence shown here is derived from an EMBL/GenBank/DDBJ whole genome shotgun (WGS) entry which is preliminary data.</text>
</comment>
<evidence type="ECO:0000259" key="5">
    <source>
        <dbReference type="PROSITE" id="PS51233"/>
    </source>
</evidence>
<dbReference type="InterPro" id="IPR000742">
    <property type="entry name" value="EGF"/>
</dbReference>
<protein>
    <submittedName>
        <fullName evidence="6">Uncharacterized protein</fullName>
    </submittedName>
</protein>
<keyword evidence="1" id="KW-0732">Signal</keyword>
<dbReference type="InterPro" id="IPR058727">
    <property type="entry name" value="Helical_Vwde"/>
</dbReference>
<evidence type="ECO:0000256" key="3">
    <source>
        <dbReference type="SAM" id="MobiDB-lite"/>
    </source>
</evidence>
<feature type="region of interest" description="Disordered" evidence="3">
    <location>
        <begin position="515"/>
        <end position="541"/>
    </location>
</feature>
<dbReference type="Pfam" id="PF23283">
    <property type="entry name" value="D8C_UMOD"/>
    <property type="match status" value="1"/>
</dbReference>
<keyword evidence="2" id="KW-1015">Disulfide bond</keyword>
<dbReference type="PROSITE" id="PS51233">
    <property type="entry name" value="VWFD"/>
    <property type="match status" value="1"/>
</dbReference>
<dbReference type="PANTHER" id="PTHR14949:SF51">
    <property type="entry name" value="VON WILLEBRAND FACTOR D AND EGF DOMAIN-CONTAINING PROTEIN"/>
    <property type="match status" value="1"/>
</dbReference>
<dbReference type="AlphaFoldDB" id="A0ABD0KE83"/>
<dbReference type="InterPro" id="IPR007110">
    <property type="entry name" value="Ig-like_dom"/>
</dbReference>
<evidence type="ECO:0000256" key="1">
    <source>
        <dbReference type="ARBA" id="ARBA00022729"/>
    </source>
</evidence>
<organism evidence="6 7">
    <name type="scientific">Batillaria attramentaria</name>
    <dbReference type="NCBI Taxonomy" id="370345"/>
    <lineage>
        <taxon>Eukaryota</taxon>
        <taxon>Metazoa</taxon>
        <taxon>Spiralia</taxon>
        <taxon>Lophotrochozoa</taxon>
        <taxon>Mollusca</taxon>
        <taxon>Gastropoda</taxon>
        <taxon>Caenogastropoda</taxon>
        <taxon>Sorbeoconcha</taxon>
        <taxon>Cerithioidea</taxon>
        <taxon>Batillariidae</taxon>
        <taxon>Batillaria</taxon>
    </lineage>
</organism>
<dbReference type="PANTHER" id="PTHR14949">
    <property type="entry name" value="EGF-LIKE-DOMAIN, MULTIPLE 7, 8"/>
    <property type="match status" value="1"/>
</dbReference>
<accession>A0ABD0KE83</accession>
<name>A0ABD0KE83_9CAEN</name>
<sequence>CGTMVPIWLNGTHPTEAEGVVSKTACANFHTSVPGATTCCQQKVTVGVLNCGSFYVYFLVPTPSCPMAYCAGTRAPCPSGQWSPTGFADSGCRPTFPRITTHPVLSGPELPDGHSFRFRCDVQYPHQDPEQRLEVAWTFNNVVNSSFTQVLQDPGRRAYLDGSALNGHMGEDVRCQVRSFYDGNSAHPSPWLKSNPFQATVTIDPPTITISEAEEERNITVRSTVPIVCDSGFNFGPNDCCIRLRLNIRGQDSHGHAIRSEYDFRQFQELGDYTAFYNPTRNFEVQIRTYPYRNGVSYGTCVCAIAIREGNDLVRIDACNEYWSRGSRYPSPTALIPRKLGDRTKVYLPSGAELQVSASTYGLDTTITIPGIDRGNGRGLCGTFDGNSRNEHTTRDGRVLSSSRSAEFVMSWKNDYRRSLFRNKPPIVKDTSEVDYCQCDDRTSHTGHYINCTSRGDIDGPLLPCYGCVPVPTPTPARCFVDHVGQQICSDWSDRSRRSSDPEWVDYDEDLLPLYDPDEHQDLTPTSSPTWPTPSGITEEQAEDHCTKSLQKSSLWQNLQTTSPGRVDRLLSDCKSDIQLTDSLGFLESYTKVATTSAQVELAKDPSNFVTNLEGQVVLKPEVTTDLCDPSCLENNGVRCDRGRCVCKPGFTGVNCQLDAHQGPQLSLIGGFQYELVCVSVAVDKGVRVPLQSLFGRPDGSISSDSSIEPAEFINNRKLACQFPDAKVKSATMDGSLYGNEVRMTVFDSSCQKCNGSECQQLADTCLINNLCYQDGTLNPSDNTLKCSVAESVSQWSSALKYPKIDSVTLAAESSSLKCTVQSARANSTAVFQVMWMYDGNDLRSSPLTMSSLHVATYNLNDLPGHSTGEVACKVRSYYDSSIIGPYVRSNIVDLA</sequence>
<dbReference type="InterPro" id="IPR050969">
    <property type="entry name" value="Dev_Signal_Modulators"/>
</dbReference>
<evidence type="ECO:0000313" key="7">
    <source>
        <dbReference type="Proteomes" id="UP001519460"/>
    </source>
</evidence>
<evidence type="ECO:0000256" key="2">
    <source>
        <dbReference type="ARBA" id="ARBA00023157"/>
    </source>
</evidence>
<dbReference type="Proteomes" id="UP001519460">
    <property type="component" value="Unassembled WGS sequence"/>
</dbReference>